<evidence type="ECO:0000256" key="3">
    <source>
        <dbReference type="ARBA" id="ARBA00005719"/>
    </source>
</evidence>
<dbReference type="PROSITE" id="PS50011">
    <property type="entry name" value="PROTEIN_KINASE_DOM"/>
    <property type="match status" value="1"/>
</dbReference>
<dbReference type="CDD" id="cd05597">
    <property type="entry name" value="STKc_DMPK_like"/>
    <property type="match status" value="1"/>
</dbReference>
<dbReference type="PROSITE" id="PS50081">
    <property type="entry name" value="ZF_DAG_PE_2"/>
    <property type="match status" value="1"/>
</dbReference>
<evidence type="ECO:0000256" key="7">
    <source>
        <dbReference type="ARBA" id="ARBA00022553"/>
    </source>
</evidence>
<evidence type="ECO:0000256" key="16">
    <source>
        <dbReference type="ARBA" id="ARBA00023054"/>
    </source>
</evidence>
<feature type="coiled-coil region" evidence="20">
    <location>
        <begin position="1237"/>
        <end position="1264"/>
    </location>
</feature>
<dbReference type="SMART" id="SM00233">
    <property type="entry name" value="PH"/>
    <property type="match status" value="1"/>
</dbReference>
<keyword evidence="7" id="KW-0597">Phosphoprotein</keyword>
<dbReference type="EC" id="2.7.11.1" evidence="4"/>
<dbReference type="PROSITE" id="PS50003">
    <property type="entry name" value="PH_DOMAIN"/>
    <property type="match status" value="1"/>
</dbReference>
<evidence type="ECO:0000256" key="6">
    <source>
        <dbReference type="ARBA" id="ARBA00022527"/>
    </source>
</evidence>
<evidence type="ECO:0000256" key="9">
    <source>
        <dbReference type="ARBA" id="ARBA00022723"/>
    </source>
</evidence>
<proteinExistence type="inferred from homology"/>
<feature type="compositionally biased region" description="Polar residues" evidence="21">
    <location>
        <begin position="2016"/>
        <end position="2038"/>
    </location>
</feature>
<dbReference type="CDD" id="cd01243">
    <property type="entry name" value="PH_MRCK"/>
    <property type="match status" value="1"/>
</dbReference>
<dbReference type="PROSITE" id="PS50219">
    <property type="entry name" value="CNH"/>
    <property type="match status" value="1"/>
</dbReference>
<evidence type="ECO:0000256" key="1">
    <source>
        <dbReference type="ARBA" id="ARBA00001946"/>
    </source>
</evidence>
<evidence type="ECO:0000256" key="13">
    <source>
        <dbReference type="ARBA" id="ARBA00022833"/>
    </source>
</evidence>
<dbReference type="PROSITE" id="PS00107">
    <property type="entry name" value="PROTEIN_KINASE_ATP"/>
    <property type="match status" value="1"/>
</dbReference>
<feature type="coiled-coil region" evidence="20">
    <location>
        <begin position="886"/>
        <end position="969"/>
    </location>
</feature>
<keyword evidence="12 27" id="KW-0418">Kinase</keyword>
<feature type="domain" description="PH" evidence="22">
    <location>
        <begin position="1427"/>
        <end position="1556"/>
    </location>
</feature>
<evidence type="ECO:0000256" key="15">
    <source>
        <dbReference type="ARBA" id="ARBA00022842"/>
    </source>
</evidence>
<evidence type="ECO:0000256" key="21">
    <source>
        <dbReference type="SAM" id="MobiDB-lite"/>
    </source>
</evidence>
<dbReference type="InterPro" id="IPR057529">
    <property type="entry name" value="MRCK/ROCK_PH"/>
</dbReference>
<dbReference type="Gene3D" id="3.30.60.20">
    <property type="match status" value="1"/>
</dbReference>
<sequence length="2038" mass="229074">MFVPPFKLYDSRILDVITCASTLVEDCDCKMRTIEPREKKETTKPATPVAQLPPRLRLLAEVRGVCKQLKIRFSFIFMEFRMAEAEDSGGVGRLSQLEANYLNGPSKSSTALSFEALLDTLICLYDECCSSTLRKEKCVAEFVESARAAILRMVSVASSLQYRGDYCVKSSRNGRSRYNQAFLGVNEYSEDMCNSNEDYLLCSDSPCGDVVFENFYYDGVCDEVKAVVTQAKELRLCRDDFELLKVIGKGAFGEVAVVRMRGVGEIYAMKILNKWEMLKRAETACFREERDVLVYGDRRWITNLHFAFQDEKNLYFVMDYYVGGDMLTLLSKFEDRIPETMARFYIAEMVLAIDSIHNLGYVHRDVKPDNVLLDIQGHIRLADFGSCLRLLPDGTVASNVAVGTPDYISPEILRAMEDGKGHYGKECDWWSLGICMYEMLYGNTPFYSERLIDTYGKIMSHQDMLDFPDEDVDWTISEEAKDLIRRLICPREVRLGKGGFADFRDHPFFAGVDWAGIRDSDPPYHPEVSSPTDTSNFDVDICEDDFTPCVSHCMRKMLSLLSDAKSLRDCLSRDVSGTDENRTAGAEAYEKRLRDLEIEKQELARKCQEANQLVQSFAGEMRSEEDKNYEQTIAQLKDEIQILKTRLADEAASKERAATAKDPAVEDLEKKVRELKEKNRQLILEKTELQRVSDSLKASGDLPDFVSDERERGRAVERTLSRGGGAGECAPPDPLAARPSVQHCCQCDSSSDTALMCKTNGRHSSLSRESVVVSESPDGRVRKSRRRGRRHRRAYFLWMLFCLGFSFLYRYSHVGVEETIEYTQLIAEELWGWAREICRHGMRFLFSQWPKLPDNYAEEVAQTVYLLPCSKLELLVAVPKDIILVVLKLENELEEGAEKLTIQTKEWKEAIKHRESAKADFEELNNELLDERSKARRLEKEAAETETKLAQLQSRVDTLKADLRKAESARHDIDMELTKAKQAAESERMLKEGLQAKLAAFGDEKPGEEARRLGEELERLNERHAEIVAQEDKKRKQLVEHYQGQLAELQAQFDEKDVELRNSRARLEEERAQFALQQEQNSKNVEVQYDRLQKAFEENTAQLKLENDTLRAELSRLHAEIEMTRPGINEQQLHEILNWVNEEKATREEMELLTRRITGDIETLKLQNGTNGGTPNGQYSNITTPASGWGSRRMNKAAKMEILDAKKALNAEIRAKCELQEELSKTRSALFASKARLDECEERLAASRRENETLKAELRAGNRDSVEDGRAFFNMVPEGRTSTPRDSVHNSFNTDYEISNSRRYGGAGIASPAPPPPAYENTVRHSQTPSTASTMLVGNRGASPKVIQSLNNALSGRGHQFQHVHLNAPTKCGHCTSILVGLDRQGLYCQTCHYACHVHCSSRVVPQCPVPPDARRPLGIDPLKGVGTAYEGLVRTPRAGGVKKGWQHTYVVVCDFKLYLYDCVTDRQNKANEIQPVIRQVLDMRDPDFGVTGVSEQDVIHANKNDLAKIFRITTSQIQGVSMADDGAVNRQYTLLMADSQEERKKWVIALNELKTLLKRSRLADRSAFVVKEVFDVTSLPSIRVAQCATVIDRTKVVIGFADVGMYCVELDRETLVAVGGEKENKGRFVEKVEYNASEQLLLVMVGPPKERHVRLIPSAALDGRDLKWIKVAETKGCHLMAMGAGSIAGTASASPAGNVHYIAVAIKKSVIVYQIDRSEKRHRKWKELAMPGLPQSLAIEGGRLVVGFTHSFRAWALGDQNNTKHISLVNMEDQSLQFLSQSNYEAQLMIEVAGESTEPASREYLLVFDKLGLYVDAQGRRSRSQELMFPSAPRPGGFAHLSPHLCVYSENQIDVFNVMSAEWIQTINLRTAIPLTANGLLSLCVVNDAPFVVMLCDVLSDEDSLYVPQTSSNTSASSIGKRSKGKRKFSVRIPGKDDSRSVRGLIPIMRSTSSSSTGNHPVKQLGGSKQDIEQLHRARPLSTTSKSSEGSSLGRDGNTTTSSTSCENPYLEPISKQQANVTALPQSPSSPLSRTNQ</sequence>
<keyword evidence="8" id="KW-0808">Transferase</keyword>
<dbReference type="InterPro" id="IPR001849">
    <property type="entry name" value="PH_domain"/>
</dbReference>
<dbReference type="Pfam" id="PF00780">
    <property type="entry name" value="CNH"/>
    <property type="match status" value="1"/>
</dbReference>
<name>A0A0D6MC78_9BILA</name>
<accession>A0A0D6MC78</accession>
<evidence type="ECO:0000256" key="10">
    <source>
        <dbReference type="ARBA" id="ARBA00022741"/>
    </source>
</evidence>
<evidence type="ECO:0000256" key="11">
    <source>
        <dbReference type="ARBA" id="ARBA00022771"/>
    </source>
</evidence>
<feature type="domain" description="Phorbol-ester/DAG-type" evidence="24">
    <location>
        <begin position="1358"/>
        <end position="1408"/>
    </location>
</feature>
<evidence type="ECO:0000259" key="26">
    <source>
        <dbReference type="PROSITE" id="PS51285"/>
    </source>
</evidence>
<comment type="cofactor">
    <cofactor evidence="1">
        <name>Mg(2+)</name>
        <dbReference type="ChEBI" id="CHEBI:18420"/>
    </cofactor>
</comment>
<dbReference type="InterPro" id="IPR011993">
    <property type="entry name" value="PH-like_dom_sf"/>
</dbReference>
<feature type="domain" description="CNH" evidence="25">
    <location>
        <begin position="1583"/>
        <end position="1883"/>
    </location>
</feature>
<dbReference type="Pfam" id="PF25346">
    <property type="entry name" value="PH_MRCK"/>
    <property type="match status" value="1"/>
</dbReference>
<evidence type="ECO:0000259" key="22">
    <source>
        <dbReference type="PROSITE" id="PS50003"/>
    </source>
</evidence>
<evidence type="ECO:0000256" key="8">
    <source>
        <dbReference type="ARBA" id="ARBA00022679"/>
    </source>
</evidence>
<evidence type="ECO:0000256" key="20">
    <source>
        <dbReference type="SAM" id="Coils"/>
    </source>
</evidence>
<keyword evidence="13" id="KW-0862">Zinc</keyword>
<reference evidence="27 28" key="1">
    <citation type="submission" date="2013-05" db="EMBL/GenBank/DDBJ databases">
        <title>Draft genome of the parasitic nematode Anyclostoma ceylanicum.</title>
        <authorList>
            <person name="Mitreva M."/>
        </authorList>
    </citation>
    <scope>NUCLEOTIDE SEQUENCE [LARGE SCALE GENOMIC DNA]</scope>
</reference>
<dbReference type="SUPFAM" id="SSF50729">
    <property type="entry name" value="PH domain-like"/>
    <property type="match status" value="1"/>
</dbReference>
<evidence type="ECO:0000256" key="18">
    <source>
        <dbReference type="ARBA" id="ARBA00048679"/>
    </source>
</evidence>
<dbReference type="Gene3D" id="1.10.510.10">
    <property type="entry name" value="Transferase(Phosphotransferase) domain 1"/>
    <property type="match status" value="1"/>
</dbReference>
<comment type="catalytic activity">
    <reaction evidence="17">
        <text>L-threonyl-[protein] + ATP = O-phospho-L-threonyl-[protein] + ADP + H(+)</text>
        <dbReference type="Rhea" id="RHEA:46608"/>
        <dbReference type="Rhea" id="RHEA-COMP:11060"/>
        <dbReference type="Rhea" id="RHEA-COMP:11605"/>
        <dbReference type="ChEBI" id="CHEBI:15378"/>
        <dbReference type="ChEBI" id="CHEBI:30013"/>
        <dbReference type="ChEBI" id="CHEBI:30616"/>
        <dbReference type="ChEBI" id="CHEBI:61977"/>
        <dbReference type="ChEBI" id="CHEBI:456216"/>
        <dbReference type="EC" id="2.7.11.1"/>
    </reaction>
</comment>
<feature type="compositionally biased region" description="Polar residues" evidence="21">
    <location>
        <begin position="1998"/>
        <end position="2008"/>
    </location>
</feature>
<feature type="compositionally biased region" description="Polar residues" evidence="21">
    <location>
        <begin position="1324"/>
        <end position="1333"/>
    </location>
</feature>
<feature type="compositionally biased region" description="Basic residues" evidence="21">
    <location>
        <begin position="1922"/>
        <end position="1931"/>
    </location>
</feature>
<dbReference type="Pfam" id="PF00130">
    <property type="entry name" value="C1_1"/>
    <property type="match status" value="1"/>
</dbReference>
<dbReference type="InterPro" id="IPR000719">
    <property type="entry name" value="Prot_kinase_dom"/>
</dbReference>
<evidence type="ECO:0000256" key="19">
    <source>
        <dbReference type="PROSITE-ProRule" id="PRU10141"/>
    </source>
</evidence>
<dbReference type="GO" id="GO:0031032">
    <property type="term" value="P:actomyosin structure organization"/>
    <property type="evidence" value="ECO:0007669"/>
    <property type="project" value="TreeGrafter"/>
</dbReference>
<dbReference type="GO" id="GO:0004674">
    <property type="term" value="F:protein serine/threonine kinase activity"/>
    <property type="evidence" value="ECO:0007669"/>
    <property type="project" value="UniProtKB-KW"/>
</dbReference>
<dbReference type="PROSITE" id="PS51285">
    <property type="entry name" value="AGC_KINASE_CTER"/>
    <property type="match status" value="1"/>
</dbReference>
<protein>
    <recommendedName>
        <fullName evidence="4">non-specific serine/threonine protein kinase</fullName>
        <ecNumber evidence="4">2.7.11.1</ecNumber>
    </recommendedName>
</protein>
<keyword evidence="11" id="KW-0863">Zinc-finger</keyword>
<dbReference type="SMART" id="SM00109">
    <property type="entry name" value="C1"/>
    <property type="match status" value="1"/>
</dbReference>
<evidence type="ECO:0000256" key="12">
    <source>
        <dbReference type="ARBA" id="ARBA00022777"/>
    </source>
</evidence>
<feature type="region of interest" description="Disordered" evidence="21">
    <location>
        <begin position="1908"/>
        <end position="2038"/>
    </location>
</feature>
<feature type="compositionally biased region" description="Polar residues" evidence="21">
    <location>
        <begin position="1951"/>
        <end position="1960"/>
    </location>
</feature>
<comment type="subcellular location">
    <subcellularLocation>
        <location evidence="2">Cytoplasm</location>
    </subcellularLocation>
</comment>
<gene>
    <name evidence="27" type="ORF">ANCCEY_02503</name>
</gene>
<dbReference type="GO" id="GO:0008270">
    <property type="term" value="F:zinc ion binding"/>
    <property type="evidence" value="ECO:0007669"/>
    <property type="project" value="UniProtKB-KW"/>
</dbReference>
<keyword evidence="6" id="KW-0723">Serine/threonine-protein kinase</keyword>
<dbReference type="FunFam" id="3.30.200.20:FF:000017">
    <property type="entry name" value="Non-specific serine/threonine protein kinase"/>
    <property type="match status" value="1"/>
</dbReference>
<dbReference type="SUPFAM" id="SSF56112">
    <property type="entry name" value="Protein kinase-like (PK-like)"/>
    <property type="match status" value="1"/>
</dbReference>
<dbReference type="FunFam" id="1.10.510.10:FF:000014">
    <property type="entry name" value="Non-specific serine/threonine protein kinase"/>
    <property type="match status" value="1"/>
</dbReference>
<dbReference type="PANTHER" id="PTHR22988">
    <property type="entry name" value="MYOTONIC DYSTROPHY S/T KINASE-RELATED"/>
    <property type="match status" value="1"/>
</dbReference>
<dbReference type="GO" id="GO:0005856">
    <property type="term" value="C:cytoskeleton"/>
    <property type="evidence" value="ECO:0007669"/>
    <property type="project" value="TreeGrafter"/>
</dbReference>
<dbReference type="SMART" id="SM00220">
    <property type="entry name" value="S_TKc"/>
    <property type="match status" value="1"/>
</dbReference>
<organism evidence="27 28">
    <name type="scientific">Ancylostoma ceylanicum</name>
    <dbReference type="NCBI Taxonomy" id="53326"/>
    <lineage>
        <taxon>Eukaryota</taxon>
        <taxon>Metazoa</taxon>
        <taxon>Ecdysozoa</taxon>
        <taxon>Nematoda</taxon>
        <taxon>Chromadorea</taxon>
        <taxon>Rhabditida</taxon>
        <taxon>Rhabditina</taxon>
        <taxon>Rhabditomorpha</taxon>
        <taxon>Strongyloidea</taxon>
        <taxon>Ancylostomatidae</taxon>
        <taxon>Ancylostomatinae</taxon>
        <taxon>Ancylostoma</taxon>
    </lineage>
</organism>
<feature type="domain" description="Protein kinase" evidence="23">
    <location>
        <begin position="241"/>
        <end position="509"/>
    </location>
</feature>
<dbReference type="InterPro" id="IPR002219">
    <property type="entry name" value="PKC_DAG/PE"/>
</dbReference>
<comment type="similarity">
    <text evidence="3">Belongs to the protein kinase superfamily. AGC Ser/Thr protein kinase family. DMPK subfamily.</text>
</comment>
<feature type="region of interest" description="Disordered" evidence="21">
    <location>
        <begin position="1303"/>
        <end position="1333"/>
    </location>
</feature>
<dbReference type="InterPro" id="IPR011009">
    <property type="entry name" value="Kinase-like_dom_sf"/>
</dbReference>
<keyword evidence="14 19" id="KW-0067">ATP-binding</keyword>
<dbReference type="SMART" id="SM00036">
    <property type="entry name" value="CNH"/>
    <property type="match status" value="1"/>
</dbReference>
<evidence type="ECO:0000259" key="23">
    <source>
        <dbReference type="PROSITE" id="PS50011"/>
    </source>
</evidence>
<keyword evidence="16 20" id="KW-0175">Coiled coil</keyword>
<keyword evidence="10 19" id="KW-0547">Nucleotide-binding</keyword>
<dbReference type="InterPro" id="IPR050839">
    <property type="entry name" value="Rho-assoc_Ser/Thr_Kinase"/>
</dbReference>
<feature type="coiled-coil region" evidence="20">
    <location>
        <begin position="1010"/>
        <end position="1120"/>
    </location>
</feature>
<evidence type="ECO:0000259" key="25">
    <source>
        <dbReference type="PROSITE" id="PS50219"/>
    </source>
</evidence>
<dbReference type="CDD" id="cd20809">
    <property type="entry name" value="C1_MRCK"/>
    <property type="match status" value="1"/>
</dbReference>
<feature type="region of interest" description="Disordered" evidence="21">
    <location>
        <begin position="1165"/>
        <end position="1190"/>
    </location>
</feature>
<dbReference type="InterPro" id="IPR001180">
    <property type="entry name" value="CNH_dom"/>
</dbReference>
<keyword evidence="5" id="KW-0963">Cytoplasm</keyword>
<dbReference type="SMART" id="SM00133">
    <property type="entry name" value="S_TK_X"/>
    <property type="match status" value="1"/>
</dbReference>
<comment type="catalytic activity">
    <reaction evidence="18">
        <text>L-seryl-[protein] + ATP = O-phospho-L-seryl-[protein] + ADP + H(+)</text>
        <dbReference type="Rhea" id="RHEA:17989"/>
        <dbReference type="Rhea" id="RHEA-COMP:9863"/>
        <dbReference type="Rhea" id="RHEA-COMP:11604"/>
        <dbReference type="ChEBI" id="CHEBI:15378"/>
        <dbReference type="ChEBI" id="CHEBI:29999"/>
        <dbReference type="ChEBI" id="CHEBI:30616"/>
        <dbReference type="ChEBI" id="CHEBI:83421"/>
        <dbReference type="ChEBI" id="CHEBI:456216"/>
        <dbReference type="EC" id="2.7.11.1"/>
    </reaction>
</comment>
<dbReference type="Pfam" id="PF00069">
    <property type="entry name" value="Pkinase"/>
    <property type="match status" value="1"/>
</dbReference>
<dbReference type="PROSITE" id="PS00479">
    <property type="entry name" value="ZF_DAG_PE_1"/>
    <property type="match status" value="1"/>
</dbReference>
<keyword evidence="28" id="KW-1185">Reference proteome</keyword>
<dbReference type="SUPFAM" id="SSF57889">
    <property type="entry name" value="Cysteine-rich domain"/>
    <property type="match status" value="1"/>
</dbReference>
<dbReference type="InterPro" id="IPR017441">
    <property type="entry name" value="Protein_kinase_ATP_BS"/>
</dbReference>
<dbReference type="InterPro" id="IPR008271">
    <property type="entry name" value="Ser/Thr_kinase_AS"/>
</dbReference>
<evidence type="ECO:0000313" key="28">
    <source>
        <dbReference type="Proteomes" id="UP000054495"/>
    </source>
</evidence>
<dbReference type="InterPro" id="IPR046349">
    <property type="entry name" value="C1-like_sf"/>
</dbReference>
<dbReference type="PANTHER" id="PTHR22988:SF66">
    <property type="entry name" value="SERINE_THREONINE-PROTEIN KINASE GENGHIS KHAN"/>
    <property type="match status" value="1"/>
</dbReference>
<dbReference type="EMBL" id="KE124812">
    <property type="protein sequence ID" value="EPB78437.1"/>
    <property type="molecule type" value="Genomic_DNA"/>
</dbReference>
<evidence type="ECO:0000256" key="4">
    <source>
        <dbReference type="ARBA" id="ARBA00012513"/>
    </source>
</evidence>
<dbReference type="PROSITE" id="PS00108">
    <property type="entry name" value="PROTEIN_KINASE_ST"/>
    <property type="match status" value="1"/>
</dbReference>
<keyword evidence="15" id="KW-0460">Magnesium</keyword>
<feature type="domain" description="AGC-kinase C-terminal" evidence="26">
    <location>
        <begin position="510"/>
        <end position="590"/>
    </location>
</feature>
<evidence type="ECO:0000256" key="5">
    <source>
        <dbReference type="ARBA" id="ARBA00022490"/>
    </source>
</evidence>
<dbReference type="Proteomes" id="UP000054495">
    <property type="component" value="Unassembled WGS sequence"/>
</dbReference>
<dbReference type="GO" id="GO:0005737">
    <property type="term" value="C:cytoplasm"/>
    <property type="evidence" value="ECO:0007669"/>
    <property type="project" value="UniProtKB-SubCell"/>
</dbReference>
<dbReference type="InterPro" id="IPR000961">
    <property type="entry name" value="AGC-kinase_C"/>
</dbReference>
<keyword evidence="9" id="KW-0479">Metal-binding</keyword>
<feature type="binding site" evidence="19">
    <location>
        <position position="270"/>
    </location>
    <ligand>
        <name>ATP</name>
        <dbReference type="ChEBI" id="CHEBI:30616"/>
    </ligand>
</feature>
<dbReference type="Gene3D" id="3.30.200.20">
    <property type="entry name" value="Phosphorylase Kinase, domain 1"/>
    <property type="match status" value="2"/>
</dbReference>
<feature type="compositionally biased region" description="Low complexity" evidence="21">
    <location>
        <begin position="1982"/>
        <end position="1995"/>
    </location>
</feature>
<evidence type="ECO:0000259" key="24">
    <source>
        <dbReference type="PROSITE" id="PS50081"/>
    </source>
</evidence>
<dbReference type="GO" id="GO:0005524">
    <property type="term" value="F:ATP binding"/>
    <property type="evidence" value="ECO:0007669"/>
    <property type="project" value="UniProtKB-UniRule"/>
</dbReference>
<evidence type="ECO:0000256" key="14">
    <source>
        <dbReference type="ARBA" id="ARBA00022840"/>
    </source>
</evidence>
<dbReference type="Gene3D" id="2.30.29.30">
    <property type="entry name" value="Pleckstrin-homology domain (PH domain)/Phosphotyrosine-binding domain (PTB)"/>
    <property type="match status" value="1"/>
</dbReference>
<feature type="coiled-coil region" evidence="20">
    <location>
        <begin position="586"/>
        <end position="692"/>
    </location>
</feature>
<evidence type="ECO:0000256" key="17">
    <source>
        <dbReference type="ARBA" id="ARBA00047899"/>
    </source>
</evidence>
<evidence type="ECO:0000256" key="2">
    <source>
        <dbReference type="ARBA" id="ARBA00004496"/>
    </source>
</evidence>
<evidence type="ECO:0000313" key="27">
    <source>
        <dbReference type="EMBL" id="EPB78437.1"/>
    </source>
</evidence>